<dbReference type="GO" id="GO:0005886">
    <property type="term" value="C:plasma membrane"/>
    <property type="evidence" value="ECO:0007669"/>
    <property type="project" value="UniProtKB-SubCell"/>
</dbReference>
<dbReference type="EC" id="4.2.2.29" evidence="7"/>
<keyword evidence="2 7" id="KW-0812">Transmembrane</keyword>
<comment type="subcellular location">
    <subcellularLocation>
        <location evidence="7">Cell membrane</location>
        <topology evidence="7">Single-pass membrane protein</topology>
    </subcellularLocation>
</comment>
<evidence type="ECO:0000256" key="2">
    <source>
        <dbReference type="ARBA" id="ARBA00022692"/>
    </source>
</evidence>
<comment type="similarity">
    <text evidence="7">Belongs to the transglycosylase MltG family.</text>
</comment>
<organism evidence="8 9">
    <name type="scientific">Cloacimonas acidaminovorans (strain Evry)</name>
    <dbReference type="NCBI Taxonomy" id="459349"/>
    <lineage>
        <taxon>Bacteria</taxon>
        <taxon>Pseudomonadati</taxon>
        <taxon>Candidatus Cloacimonadota</taxon>
        <taxon>Candidatus Cloacimonadia</taxon>
        <taxon>Candidatus Cloacimonadales</taxon>
        <taxon>Candidatus Cloacimonadaceae</taxon>
        <taxon>Candidatus Cloacimonas</taxon>
    </lineage>
</organism>
<name>B0VFM0_CLOAI</name>
<keyword evidence="5 7" id="KW-0456">Lyase</keyword>
<dbReference type="AlphaFoldDB" id="B0VFM0"/>
<dbReference type="RefSeq" id="WP_015425216.1">
    <property type="nucleotide sequence ID" value="NC_020449.1"/>
</dbReference>
<dbReference type="Pfam" id="PF02618">
    <property type="entry name" value="YceG"/>
    <property type="match status" value="1"/>
</dbReference>
<keyword evidence="1 7" id="KW-1003">Cell membrane</keyword>
<dbReference type="InterPro" id="IPR003770">
    <property type="entry name" value="MLTG-like"/>
</dbReference>
<dbReference type="Gene3D" id="3.30.1490.480">
    <property type="entry name" value="Endolytic murein transglycosylase"/>
    <property type="match status" value="1"/>
</dbReference>
<dbReference type="GO" id="GO:0071555">
    <property type="term" value="P:cell wall organization"/>
    <property type="evidence" value="ECO:0007669"/>
    <property type="project" value="UniProtKB-KW"/>
</dbReference>
<feature type="transmembrane region" description="Helical" evidence="7">
    <location>
        <begin position="7"/>
        <end position="27"/>
    </location>
</feature>
<keyword evidence="9" id="KW-1185">Reference proteome</keyword>
<reference evidence="8 9" key="1">
    <citation type="journal article" date="2008" name="J. Bacteriol.">
        <title>'Candidatus Cloacamonas acidaminovorans': genome sequence reconstruction provides a first glimpse of a new bacterial division.</title>
        <authorList>
            <person name="Pelletier E."/>
            <person name="Kreimeyer A."/>
            <person name="Bocs S."/>
            <person name="Rouy Z."/>
            <person name="Gyapay G."/>
            <person name="Chouari R."/>
            <person name="Riviere D."/>
            <person name="Ganesan A."/>
            <person name="Daegelen P."/>
            <person name="Sghir A."/>
            <person name="Cohen G.N."/>
            <person name="Medigue C."/>
            <person name="Weissenbach J."/>
            <person name="Le Paslier D."/>
        </authorList>
    </citation>
    <scope>NUCLEOTIDE SEQUENCE [LARGE SCALE GENOMIC DNA]</scope>
    <source>
        <strain evidence="9">Evry</strain>
    </source>
</reference>
<comment type="function">
    <text evidence="7">Functions as a peptidoglycan terminase that cleaves nascent peptidoglycan strands endolytically to terminate their elongation.</text>
</comment>
<dbReference type="PANTHER" id="PTHR30518">
    <property type="entry name" value="ENDOLYTIC MUREIN TRANSGLYCOSYLASE"/>
    <property type="match status" value="1"/>
</dbReference>
<dbReference type="eggNOG" id="COG1559">
    <property type="taxonomic scope" value="Bacteria"/>
</dbReference>
<keyword evidence="6 7" id="KW-0961">Cell wall biogenesis/degradation</keyword>
<gene>
    <name evidence="7" type="primary">mltG</name>
    <name evidence="8" type="ordered locus">CLOAM1508</name>
</gene>
<dbReference type="NCBIfam" id="TIGR00247">
    <property type="entry name" value="endolytic transglycosylase MltG"/>
    <property type="match status" value="1"/>
</dbReference>
<keyword evidence="4 7" id="KW-0472">Membrane</keyword>
<dbReference type="GO" id="GO:0008932">
    <property type="term" value="F:lytic endotransglycosylase activity"/>
    <property type="evidence" value="ECO:0007669"/>
    <property type="project" value="UniProtKB-UniRule"/>
</dbReference>
<proteinExistence type="inferred from homology"/>
<keyword evidence="3 7" id="KW-1133">Transmembrane helix</keyword>
<dbReference type="HAMAP" id="MF_02065">
    <property type="entry name" value="MltG"/>
    <property type="match status" value="1"/>
</dbReference>
<evidence type="ECO:0000256" key="4">
    <source>
        <dbReference type="ARBA" id="ARBA00023136"/>
    </source>
</evidence>
<comment type="catalytic activity">
    <reaction evidence="7">
        <text>a peptidoglycan chain = a peptidoglycan chain with N-acetyl-1,6-anhydromuramyl-[peptide] at the reducing end + a peptidoglycan chain with N-acetylglucosamine at the non-reducing end.</text>
        <dbReference type="EC" id="4.2.2.29"/>
    </reaction>
</comment>
<dbReference type="OrthoDB" id="9814591at2"/>
<dbReference type="Gene3D" id="3.30.160.60">
    <property type="entry name" value="Classic Zinc Finger"/>
    <property type="match status" value="1"/>
</dbReference>
<dbReference type="CDD" id="cd08010">
    <property type="entry name" value="MltG_like"/>
    <property type="match status" value="1"/>
</dbReference>
<dbReference type="Proteomes" id="UP000002019">
    <property type="component" value="Chromosome"/>
</dbReference>
<accession>B0VFM0</accession>
<dbReference type="GO" id="GO:0009252">
    <property type="term" value="P:peptidoglycan biosynthetic process"/>
    <property type="evidence" value="ECO:0007669"/>
    <property type="project" value="UniProtKB-UniRule"/>
</dbReference>
<evidence type="ECO:0000313" key="8">
    <source>
        <dbReference type="EMBL" id="CAO81358.1"/>
    </source>
</evidence>
<dbReference type="PANTHER" id="PTHR30518:SF2">
    <property type="entry name" value="ENDOLYTIC MUREIN TRANSGLYCOSYLASE"/>
    <property type="match status" value="1"/>
</dbReference>
<evidence type="ECO:0000256" key="1">
    <source>
        <dbReference type="ARBA" id="ARBA00022475"/>
    </source>
</evidence>
<sequence>MKKAKPFLIGLAILLCLLILVIVYLVFVPLHSEERIVRIKQGDNARIIAAKLSEAGIIRSKTMFIILTKIRKADRNLKPGSYIFGGNTYLWQTVSRLYKGQNESITITFPEGLSLYKTLKKIDASGLATYEELHKAATNPLLVKKLTGFDALSLEGFLYPETYRFPIEISPDSILAIPAGEFFRRLQKEGIDPFAVPDFYDKLILASIVEKEAGDESEKEIIAGLFLNRMRQQMALQSCSTIDYILEPKGIKRSVLTYADTQINSPYNTYLYQGLPPTPICNPSITTIKAVLNAKPNSYLYFFSDRQGKNVFSKTYEEHLAKQRTML</sequence>
<evidence type="ECO:0000256" key="5">
    <source>
        <dbReference type="ARBA" id="ARBA00023239"/>
    </source>
</evidence>
<dbReference type="HOGENOM" id="CLU_025574_2_2_0"/>
<protein>
    <recommendedName>
        <fullName evidence="7">Endolytic murein transglycosylase</fullName>
        <ecNumber evidence="7">4.2.2.29</ecNumber>
    </recommendedName>
    <alternativeName>
        <fullName evidence="7">Peptidoglycan lytic transglycosylase</fullName>
    </alternativeName>
    <alternativeName>
        <fullName evidence="7">Peptidoglycan polymerization terminase</fullName>
    </alternativeName>
</protein>
<evidence type="ECO:0000256" key="6">
    <source>
        <dbReference type="ARBA" id="ARBA00023316"/>
    </source>
</evidence>
<feature type="site" description="Important for catalytic activity" evidence="7">
    <location>
        <position position="212"/>
    </location>
</feature>
<evidence type="ECO:0000256" key="3">
    <source>
        <dbReference type="ARBA" id="ARBA00022989"/>
    </source>
</evidence>
<dbReference type="KEGG" id="caci:CLOAM1508"/>
<dbReference type="STRING" id="459349.CLOAM1508"/>
<evidence type="ECO:0000256" key="7">
    <source>
        <dbReference type="HAMAP-Rule" id="MF_02065"/>
    </source>
</evidence>
<evidence type="ECO:0000313" key="9">
    <source>
        <dbReference type="Proteomes" id="UP000002019"/>
    </source>
</evidence>
<dbReference type="EMBL" id="CU466930">
    <property type="protein sequence ID" value="CAO81358.1"/>
    <property type="molecule type" value="Genomic_DNA"/>
</dbReference>